<dbReference type="GO" id="GO:0003677">
    <property type="term" value="F:DNA binding"/>
    <property type="evidence" value="ECO:0007669"/>
    <property type="project" value="UniProtKB-KW"/>
</dbReference>
<dbReference type="PANTHER" id="PTHR10211:SF0">
    <property type="entry name" value="DEOXYRIBODIPYRIMIDINE PHOTO-LYASE"/>
    <property type="match status" value="1"/>
</dbReference>
<keyword evidence="9" id="KW-0234">DNA repair</keyword>
<dbReference type="InterPro" id="IPR036134">
    <property type="entry name" value="Crypto/Photolyase_FAD-like_sf"/>
</dbReference>
<evidence type="ECO:0000256" key="12">
    <source>
        <dbReference type="ARBA" id="ARBA00033999"/>
    </source>
</evidence>
<protein>
    <recommendedName>
        <fullName evidence="4">Deoxyribodipyrimidine photo-lyase</fullName>
        <ecNumber evidence="3">4.1.99.3</ecNumber>
    </recommendedName>
    <alternativeName>
        <fullName evidence="11">DNA photolyase</fullName>
    </alternativeName>
    <alternativeName>
        <fullName evidence="14">Photoreactivating enzyme</fullName>
    </alternativeName>
</protein>
<keyword evidence="17" id="KW-1185">Reference proteome</keyword>
<evidence type="ECO:0000256" key="13">
    <source>
        <dbReference type="ARBA" id="ARBA00059220"/>
    </source>
</evidence>
<evidence type="ECO:0000256" key="10">
    <source>
        <dbReference type="ARBA" id="ARBA00023239"/>
    </source>
</evidence>
<dbReference type="InterPro" id="IPR052219">
    <property type="entry name" value="Photolyase_Class-2"/>
</dbReference>
<dbReference type="EMBL" id="OV121139">
    <property type="protein sequence ID" value="CAH0562362.1"/>
    <property type="molecule type" value="Genomic_DNA"/>
</dbReference>
<dbReference type="Proteomes" id="UP001154078">
    <property type="component" value="Chromosome 8"/>
</dbReference>
<proteinExistence type="inferred from homology"/>
<dbReference type="FunFam" id="1.10.579.10:FF:000002">
    <property type="entry name" value="Deoxyribodipyrimidine photolyase"/>
    <property type="match status" value="1"/>
</dbReference>
<evidence type="ECO:0000256" key="7">
    <source>
        <dbReference type="ARBA" id="ARBA00022827"/>
    </source>
</evidence>
<dbReference type="InterPro" id="IPR008148">
    <property type="entry name" value="DNA_photolyase_2"/>
</dbReference>
<keyword evidence="8" id="KW-0238">DNA-binding</keyword>
<dbReference type="Pfam" id="PF00875">
    <property type="entry name" value="DNA_photolyase"/>
    <property type="match status" value="1"/>
</dbReference>
<dbReference type="FunFam" id="1.25.40.80:FF:000004">
    <property type="entry name" value="Deoxyribodipyrimidine photolyase"/>
    <property type="match status" value="1"/>
</dbReference>
<evidence type="ECO:0000256" key="9">
    <source>
        <dbReference type="ARBA" id="ARBA00023204"/>
    </source>
</evidence>
<dbReference type="SUPFAM" id="SSF48173">
    <property type="entry name" value="Cryptochrome/photolyase FAD-binding domain"/>
    <property type="match status" value="1"/>
</dbReference>
<evidence type="ECO:0000256" key="6">
    <source>
        <dbReference type="ARBA" id="ARBA00022763"/>
    </source>
</evidence>
<reference evidence="16" key="1">
    <citation type="submission" date="2021-12" db="EMBL/GenBank/DDBJ databases">
        <authorList>
            <person name="King R."/>
        </authorList>
    </citation>
    <scope>NUCLEOTIDE SEQUENCE</scope>
</reference>
<dbReference type="PANTHER" id="PTHR10211">
    <property type="entry name" value="DEOXYRIBODIPYRIMIDINE PHOTOLYASE"/>
    <property type="match status" value="1"/>
</dbReference>
<evidence type="ECO:0000313" key="17">
    <source>
        <dbReference type="Proteomes" id="UP001154078"/>
    </source>
</evidence>
<dbReference type="InterPro" id="IPR014729">
    <property type="entry name" value="Rossmann-like_a/b/a_fold"/>
</dbReference>
<dbReference type="SUPFAM" id="SSF52425">
    <property type="entry name" value="Cryptochrome/photolyase, N-terminal domain"/>
    <property type="match status" value="1"/>
</dbReference>
<evidence type="ECO:0000256" key="5">
    <source>
        <dbReference type="ARBA" id="ARBA00022630"/>
    </source>
</evidence>
<dbReference type="AlphaFoldDB" id="A0A9P0BFZ4"/>
<dbReference type="OrthoDB" id="496749at2759"/>
<keyword evidence="6" id="KW-0227">DNA damage</keyword>
<dbReference type="EC" id="4.1.99.3" evidence="3"/>
<dbReference type="GO" id="GO:0003904">
    <property type="term" value="F:deoxyribodipyrimidine photo-lyase activity"/>
    <property type="evidence" value="ECO:0007669"/>
    <property type="project" value="UniProtKB-EC"/>
</dbReference>
<dbReference type="PROSITE" id="PS51645">
    <property type="entry name" value="PHR_CRY_ALPHA_BETA"/>
    <property type="match status" value="1"/>
</dbReference>
<dbReference type="Gene3D" id="1.25.40.80">
    <property type="match status" value="1"/>
</dbReference>
<keyword evidence="10" id="KW-0456">Lyase</keyword>
<dbReference type="InterPro" id="IPR036155">
    <property type="entry name" value="Crypto/Photolyase_N_sf"/>
</dbReference>
<organism evidence="16 17">
    <name type="scientific">Brassicogethes aeneus</name>
    <name type="common">Rape pollen beetle</name>
    <name type="synonym">Meligethes aeneus</name>
    <dbReference type="NCBI Taxonomy" id="1431903"/>
    <lineage>
        <taxon>Eukaryota</taxon>
        <taxon>Metazoa</taxon>
        <taxon>Ecdysozoa</taxon>
        <taxon>Arthropoda</taxon>
        <taxon>Hexapoda</taxon>
        <taxon>Insecta</taxon>
        <taxon>Pterygota</taxon>
        <taxon>Neoptera</taxon>
        <taxon>Endopterygota</taxon>
        <taxon>Coleoptera</taxon>
        <taxon>Polyphaga</taxon>
        <taxon>Cucujiformia</taxon>
        <taxon>Nitidulidae</taxon>
        <taxon>Meligethinae</taxon>
        <taxon>Brassicogethes</taxon>
    </lineage>
</organism>
<evidence type="ECO:0000256" key="14">
    <source>
        <dbReference type="ARBA" id="ARBA00083107"/>
    </source>
</evidence>
<dbReference type="NCBIfam" id="TIGR00591">
    <property type="entry name" value="phr2"/>
    <property type="match status" value="1"/>
</dbReference>
<dbReference type="InterPro" id="IPR006050">
    <property type="entry name" value="DNA_photolyase_N"/>
</dbReference>
<evidence type="ECO:0000259" key="15">
    <source>
        <dbReference type="PROSITE" id="PS51645"/>
    </source>
</evidence>
<comment type="function">
    <text evidence="13">Involved in repair of UV radiation-induced DNA damage. Catalyzes the light-dependent monomerization (300-600 nm) of cyclobutyl pyrimidine dimers (in cis-syn configuration), which are formed between adjacent bases on the same DNA strand upon exposure to ultraviolet radiation.</text>
</comment>
<dbReference type="Gene3D" id="1.10.579.10">
    <property type="entry name" value="DNA Cyclobutane Dipyrimidine Photolyase, subunit A, domain 3"/>
    <property type="match status" value="1"/>
</dbReference>
<feature type="domain" description="Photolyase/cryptochrome alpha/beta" evidence="15">
    <location>
        <begin position="61"/>
        <end position="193"/>
    </location>
</feature>
<name>A0A9P0BFZ4_BRAAE</name>
<dbReference type="Gene3D" id="3.40.50.620">
    <property type="entry name" value="HUPs"/>
    <property type="match status" value="1"/>
</dbReference>
<keyword evidence="7" id="KW-0274">FAD</keyword>
<evidence type="ECO:0000256" key="4">
    <source>
        <dbReference type="ARBA" id="ARBA00014046"/>
    </source>
</evidence>
<sequence>MASLKPKNASGAVLLSKLTKDVFIKNISEARAAEGDIEHFCFNKSRLRVVSKTDDLKKNSKGIIYLMSRDCRVEDNWAVLYSQKLALQNKLPLHICVLTKEFNCLYPTKRHLHFALEGFKEIQKECEVKKIGFHFLKANVKDFVKIVEDNQIGAVVLDFDPLKKPVEWRNYLKDNLDKNVALIEVDAHNIVPAWLASEKQEVMAKTIRPKITKQLPEYLTGFPEVCKHNYQGKLDTDKKLKNVDDVYDFYKPLYDVEIVKWAKPGAEGAYNTLLSFMQERLQYYGISSNDPSKNHTSNLSPWIRFGHIAAQRVALEVKSVEKNCKEQVDKYLEELIVRRELAENYCFYNSNYDNINGAAEWARKTLLDHKSDKRVYTYTRDQFEKALTHDEMWNAATLQLVQEGKIHGYMRMYWCKKILEWTKTPEEAIEIGLWLNDTFSLDGTCPNGFVGVMWSICCVHDQGWGEREIFGKIRFMVDYSLKRKFNMEAYCARFGRSIGKTSAKKGVKRKAK</sequence>
<evidence type="ECO:0000256" key="11">
    <source>
        <dbReference type="ARBA" id="ARBA00031671"/>
    </source>
</evidence>
<comment type="similarity">
    <text evidence="2">Belongs to the DNA photolyase class-2 family.</text>
</comment>
<evidence type="ECO:0000256" key="2">
    <source>
        <dbReference type="ARBA" id="ARBA00006409"/>
    </source>
</evidence>
<comment type="catalytic activity">
    <reaction evidence="12">
        <text>cyclobutadipyrimidine (in DNA) = 2 pyrimidine residues (in DNA).</text>
        <dbReference type="EC" id="4.1.99.3"/>
    </reaction>
</comment>
<evidence type="ECO:0000256" key="1">
    <source>
        <dbReference type="ARBA" id="ARBA00001974"/>
    </source>
</evidence>
<gene>
    <name evidence="16" type="ORF">MELIAE_LOCUS11491</name>
</gene>
<evidence type="ECO:0000256" key="8">
    <source>
        <dbReference type="ARBA" id="ARBA00023125"/>
    </source>
</evidence>
<accession>A0A9P0BFZ4</accession>
<comment type="cofactor">
    <cofactor evidence="1">
        <name>FAD</name>
        <dbReference type="ChEBI" id="CHEBI:57692"/>
    </cofactor>
</comment>
<keyword evidence="5" id="KW-0285">Flavoprotein</keyword>
<evidence type="ECO:0000256" key="3">
    <source>
        <dbReference type="ARBA" id="ARBA00013149"/>
    </source>
</evidence>
<dbReference type="GO" id="GO:0000719">
    <property type="term" value="P:photoreactive repair"/>
    <property type="evidence" value="ECO:0007669"/>
    <property type="project" value="TreeGrafter"/>
</dbReference>
<evidence type="ECO:0000313" key="16">
    <source>
        <dbReference type="EMBL" id="CAH0562362.1"/>
    </source>
</evidence>